<accession>A0AC35UAE7</accession>
<evidence type="ECO:0000313" key="2">
    <source>
        <dbReference type="WBParaSite" id="RSKR_0000936500.1"/>
    </source>
</evidence>
<proteinExistence type="predicted"/>
<reference evidence="2" key="1">
    <citation type="submission" date="2016-11" db="UniProtKB">
        <authorList>
            <consortium name="WormBaseParasite"/>
        </authorList>
    </citation>
    <scope>IDENTIFICATION</scope>
    <source>
        <strain evidence="2">KR3021</strain>
    </source>
</reference>
<evidence type="ECO:0000313" key="1">
    <source>
        <dbReference type="Proteomes" id="UP000095286"/>
    </source>
</evidence>
<dbReference type="Proteomes" id="UP000095286">
    <property type="component" value="Unplaced"/>
</dbReference>
<sequence>MTPNTPPYHLLSVRKLFSYLFIVATATWLILFGIVDDTGKSGDDIIYNQTADKQECRLPYLDAWDGEIVKYIYELRPLVCNEIQGELTYLENYELFVNESSVNGMGLTGPDLDFNYRCFGRGEDDFSVKYSEWTPFIAKTHVTCQFIEVLATTKFTGTQVYRYHHSQVLSINKTKFDKDRKSVFIFVLDSVSHSNFVRKLPKTLDLLKGEKYRSIVMNGMTKVGDNSFPNAVSFLTGKRVMVEGYPDEISTDGGYFDSWPLIWKDFKSLNYTTLYAEDLPDFNLFTYLAKGFKNQPTDYYLRPFLDQIYSSWIHKRSSYLCYNKQKKHNIQLKYLTNFLSKTDGPFFALNWLTELGHDYINQIEYGDQDIYQFFLDNHQRLEESFVFVLGDHGHRFDSIRQTITGRLEERLPFFSVSLPRSLYHTHKHLLIANSDKLTSFYDFHSTLEHILNLEKSIKGEGDVVRGRSLLANITKFRSCEDAGIPEEFCVCQRLIEVDVGKRVVREMADVLVEHINNITNKHNCQRLELTKIMHAEMILDNHKLIQNRPWAC</sequence>
<organism evidence="1 2">
    <name type="scientific">Rhabditophanes sp. KR3021</name>
    <dbReference type="NCBI Taxonomy" id="114890"/>
    <lineage>
        <taxon>Eukaryota</taxon>
        <taxon>Metazoa</taxon>
        <taxon>Ecdysozoa</taxon>
        <taxon>Nematoda</taxon>
        <taxon>Chromadorea</taxon>
        <taxon>Rhabditida</taxon>
        <taxon>Tylenchina</taxon>
        <taxon>Panagrolaimomorpha</taxon>
        <taxon>Strongyloidoidea</taxon>
        <taxon>Alloionematidae</taxon>
        <taxon>Rhabditophanes</taxon>
    </lineage>
</organism>
<name>A0AC35UAE7_9BILA</name>
<dbReference type="WBParaSite" id="RSKR_0000936500.1">
    <property type="protein sequence ID" value="RSKR_0000936500.1"/>
    <property type="gene ID" value="RSKR_0000936500"/>
</dbReference>
<protein>
    <submittedName>
        <fullName evidence="2">Sulfatase domain-containing protein</fullName>
    </submittedName>
</protein>